<comment type="caution">
    <text evidence="2">The sequence shown here is derived from an EMBL/GenBank/DDBJ whole genome shotgun (WGS) entry which is preliminary data.</text>
</comment>
<evidence type="ECO:0000259" key="1">
    <source>
        <dbReference type="Pfam" id="PF01386"/>
    </source>
</evidence>
<keyword evidence="2" id="KW-0689">Ribosomal protein</keyword>
<dbReference type="GO" id="GO:0003735">
    <property type="term" value="F:structural constituent of ribosome"/>
    <property type="evidence" value="ECO:0007669"/>
    <property type="project" value="InterPro"/>
</dbReference>
<dbReference type="GO" id="GO:0005840">
    <property type="term" value="C:ribosome"/>
    <property type="evidence" value="ECO:0007669"/>
    <property type="project" value="UniProtKB-KW"/>
</dbReference>
<dbReference type="AlphaFoldDB" id="A0A9D2ZQN6"/>
<feature type="domain" description="Large ribosomal subunit protein bL25 L25" evidence="1">
    <location>
        <begin position="8"/>
        <end position="32"/>
    </location>
</feature>
<feature type="non-terminal residue" evidence="2">
    <location>
        <position position="32"/>
    </location>
</feature>
<reference evidence="2" key="1">
    <citation type="journal article" date="2021" name="PeerJ">
        <title>Extensive microbial diversity within the chicken gut microbiome revealed by metagenomics and culture.</title>
        <authorList>
            <person name="Gilroy R."/>
            <person name="Ravi A."/>
            <person name="Getino M."/>
            <person name="Pursley I."/>
            <person name="Horton D.L."/>
            <person name="Alikhan N.F."/>
            <person name="Baker D."/>
            <person name="Gharbi K."/>
            <person name="Hall N."/>
            <person name="Watson M."/>
            <person name="Adriaenssens E.M."/>
            <person name="Foster-Nyarko E."/>
            <person name="Jarju S."/>
            <person name="Secka A."/>
            <person name="Antonio M."/>
            <person name="Oren A."/>
            <person name="Chaudhuri R.R."/>
            <person name="La Ragione R."/>
            <person name="Hildebrand F."/>
            <person name="Pallen M.J."/>
        </authorList>
    </citation>
    <scope>NUCLEOTIDE SEQUENCE</scope>
    <source>
        <strain evidence="2">5925</strain>
    </source>
</reference>
<evidence type="ECO:0000313" key="2">
    <source>
        <dbReference type="EMBL" id="HJD48893.1"/>
    </source>
</evidence>
<dbReference type="CDD" id="cd00495">
    <property type="entry name" value="Ribosomal_L25_TL5_CTC"/>
    <property type="match status" value="1"/>
</dbReference>
<accession>A0A9D2ZQN6</accession>
<keyword evidence="2" id="KW-0687">Ribonucleoprotein</keyword>
<proteinExistence type="predicted"/>
<organism evidence="2 3">
    <name type="scientific">Candidatus Corynebacterium intestinavium</name>
    <dbReference type="NCBI Taxonomy" id="2838531"/>
    <lineage>
        <taxon>Bacteria</taxon>
        <taxon>Bacillati</taxon>
        <taxon>Actinomycetota</taxon>
        <taxon>Actinomycetes</taxon>
        <taxon>Mycobacteriales</taxon>
        <taxon>Corynebacteriaceae</taxon>
        <taxon>Corynebacterium</taxon>
    </lineage>
</organism>
<dbReference type="EMBL" id="DWUR01000028">
    <property type="protein sequence ID" value="HJD48893.1"/>
    <property type="molecule type" value="Genomic_DNA"/>
</dbReference>
<dbReference type="GO" id="GO:0006412">
    <property type="term" value="P:translation"/>
    <property type="evidence" value="ECO:0007669"/>
    <property type="project" value="InterPro"/>
</dbReference>
<dbReference type="Proteomes" id="UP000823907">
    <property type="component" value="Unassembled WGS sequence"/>
</dbReference>
<gene>
    <name evidence="2" type="ORF">H9907_02025</name>
</gene>
<dbReference type="InterPro" id="IPR011035">
    <property type="entry name" value="Ribosomal_bL25/Gln-tRNA_synth"/>
</dbReference>
<evidence type="ECO:0000313" key="3">
    <source>
        <dbReference type="Proteomes" id="UP000823907"/>
    </source>
</evidence>
<dbReference type="InterPro" id="IPR029751">
    <property type="entry name" value="Ribosomal_L25_dom"/>
</dbReference>
<reference evidence="2" key="2">
    <citation type="submission" date="2021-04" db="EMBL/GenBank/DDBJ databases">
        <authorList>
            <person name="Gilroy R."/>
        </authorList>
    </citation>
    <scope>NUCLEOTIDE SEQUENCE</scope>
    <source>
        <strain evidence="2">5925</strain>
    </source>
</reference>
<protein>
    <submittedName>
        <fullName evidence="2">50S ribosomal protein L25</fullName>
    </submittedName>
</protein>
<sequence length="32" mass="3640">MADLTRIEGVLRTEFGKGASRRLRRDGRIPLV</sequence>
<dbReference type="SUPFAM" id="SSF50715">
    <property type="entry name" value="Ribosomal protein L25-like"/>
    <property type="match status" value="1"/>
</dbReference>
<name>A0A9D2ZQN6_9CORY</name>
<dbReference type="Pfam" id="PF01386">
    <property type="entry name" value="Ribosomal_L25p"/>
    <property type="match status" value="1"/>
</dbReference>